<gene>
    <name evidence="1" type="ORF">DSO57_1004603</name>
</gene>
<keyword evidence="2" id="KW-1185">Reference proteome</keyword>
<evidence type="ECO:0000313" key="1">
    <source>
        <dbReference type="EMBL" id="KAJ9078645.1"/>
    </source>
</evidence>
<accession>A0ACC2TVY3</accession>
<dbReference type="EMBL" id="QTSX02002141">
    <property type="protein sequence ID" value="KAJ9078645.1"/>
    <property type="molecule type" value="Genomic_DNA"/>
</dbReference>
<dbReference type="Proteomes" id="UP001165960">
    <property type="component" value="Unassembled WGS sequence"/>
</dbReference>
<protein>
    <submittedName>
        <fullName evidence="1">Uncharacterized protein</fullName>
    </submittedName>
</protein>
<organism evidence="1 2">
    <name type="scientific">Entomophthora muscae</name>
    <dbReference type="NCBI Taxonomy" id="34485"/>
    <lineage>
        <taxon>Eukaryota</taxon>
        <taxon>Fungi</taxon>
        <taxon>Fungi incertae sedis</taxon>
        <taxon>Zoopagomycota</taxon>
        <taxon>Entomophthoromycotina</taxon>
        <taxon>Entomophthoromycetes</taxon>
        <taxon>Entomophthorales</taxon>
        <taxon>Entomophthoraceae</taxon>
        <taxon>Entomophthora</taxon>
    </lineage>
</organism>
<sequence length="757" mass="83762">MGLKKFGIKTGSWLMSSESKSKAKDANPQQPNSDKPISILEDEFVNSSEVLNSPTFRELVSNGETNSNLDYEDTESIETSSRLSRRKSGMSAPKALLRMFSGRKKDSTPSPTASTHDLRRTTLSNSSAQLSREDSNSDHQSRTSLNSPRDSTRNVSRGSIAHSPTSKPAHQNHSEEMLSPKSYGSVRPFATAAPASAAFTYSPTRSNHNEAINSASLNSGPSSDTTELVTPHSSEKGSGESNPSANLNDHVTPIEFSRPHSVSQKGMDNASKNNLRIQTSGTYLGDSQLGSNSPSSQGTTPLSPGITSLINRGLSGTTSEEGENKALRKEISRLTRELAELGEDRDRQVAKIGVLRAELGRSEASLKSEQLSGRQELEALLELQAQHQALQRVQCEREAEIQILSTEKAELETKLSALQSQLQERAVSSSEYTSLLVERKQLRGWLDEEKERHNEVRQELAQARALIRNSEARINHLEMVAHERQEEIHNLEKRDMESNECTQREVNYYQEQLNEALRSRDEMRDELDRTKEQVRILRHSMEQLLKAGAADDGLKSATFSPHSPRSKTSSITDSSFLKGASMSLGSFSRSACSEDLESMTSSEFLAQPSASGCIRYGLGHERRSTFGLENVMSEASSPYQAHAEPPMTPVTESYTMSPRLSLSKAYEAQPPRFPSVSSSVTSPTSDKSSTPNDSVYWDQRLKELLKEKERVNLEYGRIPTSRITVTIRKRKENLEQTLDQLDADIAGARSKLRALVI</sequence>
<reference evidence="1" key="1">
    <citation type="submission" date="2022-04" db="EMBL/GenBank/DDBJ databases">
        <title>Genome of the entomopathogenic fungus Entomophthora muscae.</title>
        <authorList>
            <person name="Elya C."/>
            <person name="Lovett B.R."/>
            <person name="Lee E."/>
            <person name="Macias A.M."/>
            <person name="Hajek A.E."/>
            <person name="De Bivort B.L."/>
            <person name="Kasson M.T."/>
            <person name="De Fine Licht H.H."/>
            <person name="Stajich J.E."/>
        </authorList>
    </citation>
    <scope>NUCLEOTIDE SEQUENCE</scope>
    <source>
        <strain evidence="1">Berkeley</strain>
    </source>
</reference>
<evidence type="ECO:0000313" key="2">
    <source>
        <dbReference type="Proteomes" id="UP001165960"/>
    </source>
</evidence>
<name>A0ACC2TVY3_9FUNG</name>
<comment type="caution">
    <text evidence="1">The sequence shown here is derived from an EMBL/GenBank/DDBJ whole genome shotgun (WGS) entry which is preliminary data.</text>
</comment>
<proteinExistence type="predicted"/>